<organism evidence="3 4">
    <name type="scientific">Portunus trituberculatus</name>
    <name type="common">Swimming crab</name>
    <name type="synonym">Neptunus trituberculatus</name>
    <dbReference type="NCBI Taxonomy" id="210409"/>
    <lineage>
        <taxon>Eukaryota</taxon>
        <taxon>Metazoa</taxon>
        <taxon>Ecdysozoa</taxon>
        <taxon>Arthropoda</taxon>
        <taxon>Crustacea</taxon>
        <taxon>Multicrustacea</taxon>
        <taxon>Malacostraca</taxon>
        <taxon>Eumalacostraca</taxon>
        <taxon>Eucarida</taxon>
        <taxon>Decapoda</taxon>
        <taxon>Pleocyemata</taxon>
        <taxon>Brachyura</taxon>
        <taxon>Eubrachyura</taxon>
        <taxon>Portunoidea</taxon>
        <taxon>Portunidae</taxon>
        <taxon>Portuninae</taxon>
        <taxon>Portunus</taxon>
    </lineage>
</organism>
<proteinExistence type="predicted"/>
<feature type="compositionally biased region" description="Pro residues" evidence="1">
    <location>
        <begin position="87"/>
        <end position="104"/>
    </location>
</feature>
<feature type="region of interest" description="Disordered" evidence="1">
    <location>
        <begin position="87"/>
        <end position="115"/>
    </location>
</feature>
<keyword evidence="2" id="KW-0732">Signal</keyword>
<feature type="signal peptide" evidence="2">
    <location>
        <begin position="1"/>
        <end position="22"/>
    </location>
</feature>
<dbReference type="Proteomes" id="UP000324222">
    <property type="component" value="Unassembled WGS sequence"/>
</dbReference>
<sequence length="153" mass="16770">MARQGIHAMLFYLVAPFPLGLPRTPTSSTSLRPLPRQEGVGAPRGPDRALLCHKKKRRNEWWATDRWTHCLRTDIVVSHYCPAPPHPTVEPRPAPPHAATPAPAPQGLHKKAGTAPLVPRHTPLLRRPRGECLASGGGADADQIITVSSFSWR</sequence>
<evidence type="ECO:0000313" key="4">
    <source>
        <dbReference type="Proteomes" id="UP000324222"/>
    </source>
</evidence>
<protein>
    <submittedName>
        <fullName evidence="3">Uncharacterized protein</fullName>
    </submittedName>
</protein>
<evidence type="ECO:0000256" key="2">
    <source>
        <dbReference type="SAM" id="SignalP"/>
    </source>
</evidence>
<feature type="region of interest" description="Disordered" evidence="1">
    <location>
        <begin position="24"/>
        <end position="48"/>
    </location>
</feature>
<evidence type="ECO:0000313" key="3">
    <source>
        <dbReference type="EMBL" id="MPC76016.1"/>
    </source>
</evidence>
<feature type="chain" id="PRO_5022677967" evidence="2">
    <location>
        <begin position="23"/>
        <end position="153"/>
    </location>
</feature>
<keyword evidence="4" id="KW-1185">Reference proteome</keyword>
<evidence type="ECO:0000256" key="1">
    <source>
        <dbReference type="SAM" id="MobiDB-lite"/>
    </source>
</evidence>
<reference evidence="3 4" key="1">
    <citation type="submission" date="2019-05" db="EMBL/GenBank/DDBJ databases">
        <title>Another draft genome of Portunus trituberculatus and its Hox gene families provides insights of decapod evolution.</title>
        <authorList>
            <person name="Jeong J.-H."/>
            <person name="Song I."/>
            <person name="Kim S."/>
            <person name="Choi T."/>
            <person name="Kim D."/>
            <person name="Ryu S."/>
            <person name="Kim W."/>
        </authorList>
    </citation>
    <scope>NUCLEOTIDE SEQUENCE [LARGE SCALE GENOMIC DNA]</scope>
    <source>
        <tissue evidence="3">Muscle</tissue>
    </source>
</reference>
<gene>
    <name evidence="3" type="ORF">E2C01_070417</name>
</gene>
<dbReference type="EMBL" id="VSRR010042381">
    <property type="protein sequence ID" value="MPC76016.1"/>
    <property type="molecule type" value="Genomic_DNA"/>
</dbReference>
<comment type="caution">
    <text evidence="3">The sequence shown here is derived from an EMBL/GenBank/DDBJ whole genome shotgun (WGS) entry which is preliminary data.</text>
</comment>
<dbReference type="AlphaFoldDB" id="A0A5B7I223"/>
<accession>A0A5B7I223</accession>
<name>A0A5B7I223_PORTR</name>